<dbReference type="EMBL" id="BLKC01000074">
    <property type="protein sequence ID" value="GFF48498.1"/>
    <property type="molecule type" value="Genomic_DNA"/>
</dbReference>
<reference evidence="2 3" key="1">
    <citation type="submission" date="2020-01" db="EMBL/GenBank/DDBJ databases">
        <title>Draft genome sequence of Aspergillus udagawae IFM 46972.</title>
        <authorList>
            <person name="Takahashi H."/>
            <person name="Yaguchi T."/>
        </authorList>
    </citation>
    <scope>NUCLEOTIDE SEQUENCE [LARGE SCALE GENOMIC DNA]</scope>
    <source>
        <strain evidence="2 3">IFM 46972</strain>
    </source>
</reference>
<name>A0A8H3S5P1_9EURO</name>
<feature type="compositionally biased region" description="Basic and acidic residues" evidence="1">
    <location>
        <begin position="259"/>
        <end position="274"/>
    </location>
</feature>
<evidence type="ECO:0000313" key="2">
    <source>
        <dbReference type="EMBL" id="GFF48498.1"/>
    </source>
</evidence>
<gene>
    <name evidence="2" type="ORF">IFM46972_08560</name>
</gene>
<organism evidence="2 3">
    <name type="scientific">Aspergillus udagawae</name>
    <dbReference type="NCBI Taxonomy" id="91492"/>
    <lineage>
        <taxon>Eukaryota</taxon>
        <taxon>Fungi</taxon>
        <taxon>Dikarya</taxon>
        <taxon>Ascomycota</taxon>
        <taxon>Pezizomycotina</taxon>
        <taxon>Eurotiomycetes</taxon>
        <taxon>Eurotiomycetidae</taxon>
        <taxon>Eurotiales</taxon>
        <taxon>Aspergillaceae</taxon>
        <taxon>Aspergillus</taxon>
        <taxon>Aspergillus subgen. Fumigati</taxon>
    </lineage>
</organism>
<feature type="region of interest" description="Disordered" evidence="1">
    <location>
        <begin position="480"/>
        <end position="521"/>
    </location>
</feature>
<feature type="compositionally biased region" description="Low complexity" evidence="1">
    <location>
        <begin position="448"/>
        <end position="462"/>
    </location>
</feature>
<proteinExistence type="predicted"/>
<evidence type="ECO:0000256" key="1">
    <source>
        <dbReference type="SAM" id="MobiDB-lite"/>
    </source>
</evidence>
<protein>
    <submittedName>
        <fullName evidence="2">Uncharacterized protein</fullName>
    </submittedName>
</protein>
<feature type="region of interest" description="Disordered" evidence="1">
    <location>
        <begin position="259"/>
        <end position="279"/>
    </location>
</feature>
<dbReference type="AlphaFoldDB" id="A0A8H3S5P1"/>
<accession>A0A8H3S5P1</accession>
<feature type="region of interest" description="Disordered" evidence="1">
    <location>
        <begin position="429"/>
        <end position="462"/>
    </location>
</feature>
<dbReference type="Proteomes" id="UP000465221">
    <property type="component" value="Unassembled WGS sequence"/>
</dbReference>
<sequence>MRYENWDVLLFPESSKVPIQEFRTQCFVTQEEVETPYINSAAIVNPSSYFMPRASVVQLPVLTTFIPSLPQNTPFRVSVHSWDKPRPSLLMESLMQPDDALLFEIRIFIDGLCVSGSVFGQRTNWPHIIGNLGFSSLIHIARGLTACPVYPELSSHVDKNGDQDYLRFPPFHQEILEQRHWEAGDLHGRIRVAIAEGFARPNRNPPFERVKDVIALSFQHAPLQVLECSNIAWPNSGMWCRGQRVFKYNAGSVMSGAKQEEDLHAHSPTRHENRSVVANSNRVSKPAAYTAWPYRNYPPPPPPLWQNSNKETAWTYQHTQEPLMADPFIDPHILDPAARHRGARPSWEDVCMPDYISSSSSSRAISSMTGISYEHSKQPSIVAPIDEETYSQLFEGVSPPKPLACNSQAPKNTPSALSLVAPKLAAAEERSSSCVKTARRPSILKDLSQPGSRSVSGSSVKSNLPAEGLLEATATCKLHVSPTTQIRSRKEGTPSDNKENETSSETPRRDNDKVDRTPIKLAVRTSGNFETPIESRRRRSTTGSARGGVSLIAEKETLLLSPSTNLTVVEDHDQNAGFDDFLDAKLQIIDTAADTVEID</sequence>
<feature type="compositionally biased region" description="Basic and acidic residues" evidence="1">
    <location>
        <begin position="488"/>
        <end position="518"/>
    </location>
</feature>
<comment type="caution">
    <text evidence="2">The sequence shown here is derived from an EMBL/GenBank/DDBJ whole genome shotgun (WGS) entry which is preliminary data.</text>
</comment>
<evidence type="ECO:0000313" key="3">
    <source>
        <dbReference type="Proteomes" id="UP000465221"/>
    </source>
</evidence>